<comment type="caution">
    <text evidence="2">The sequence shown here is derived from an EMBL/GenBank/DDBJ whole genome shotgun (WGS) entry which is preliminary data.</text>
</comment>
<evidence type="ECO:0000313" key="2">
    <source>
        <dbReference type="EMBL" id="CAG9559816.1"/>
    </source>
</evidence>
<evidence type="ECO:0000256" key="1">
    <source>
        <dbReference type="SAM" id="MobiDB-lite"/>
    </source>
</evidence>
<proteinExistence type="predicted"/>
<dbReference type="Proteomes" id="UP000789524">
    <property type="component" value="Unassembled WGS sequence"/>
</dbReference>
<evidence type="ECO:0000313" key="3">
    <source>
        <dbReference type="Proteomes" id="UP000789524"/>
    </source>
</evidence>
<dbReference type="AlphaFoldDB" id="A0A8J2QEE5"/>
<feature type="compositionally biased region" description="Pro residues" evidence="1">
    <location>
        <begin position="57"/>
        <end position="71"/>
    </location>
</feature>
<accession>A0A8J2QEE5</accession>
<reference evidence="2" key="1">
    <citation type="submission" date="2021-09" db="EMBL/GenBank/DDBJ databases">
        <authorList>
            <person name="Martin H S."/>
        </authorList>
    </citation>
    <scope>NUCLEOTIDE SEQUENCE</scope>
</reference>
<keyword evidence="3" id="KW-1185">Reference proteome</keyword>
<feature type="region of interest" description="Disordered" evidence="1">
    <location>
        <begin position="38"/>
        <end position="71"/>
    </location>
</feature>
<protein>
    <submittedName>
        <fullName evidence="2">(African queen) hypothetical protein</fullName>
    </submittedName>
</protein>
<name>A0A8J2QEE5_9NEOP</name>
<organism evidence="2 3">
    <name type="scientific">Danaus chrysippus</name>
    <name type="common">African queen</name>
    <dbReference type="NCBI Taxonomy" id="151541"/>
    <lineage>
        <taxon>Eukaryota</taxon>
        <taxon>Metazoa</taxon>
        <taxon>Ecdysozoa</taxon>
        <taxon>Arthropoda</taxon>
        <taxon>Hexapoda</taxon>
        <taxon>Insecta</taxon>
        <taxon>Pterygota</taxon>
        <taxon>Neoptera</taxon>
        <taxon>Endopterygota</taxon>
        <taxon>Lepidoptera</taxon>
        <taxon>Glossata</taxon>
        <taxon>Ditrysia</taxon>
        <taxon>Papilionoidea</taxon>
        <taxon>Nymphalidae</taxon>
        <taxon>Danainae</taxon>
        <taxon>Danaini</taxon>
        <taxon>Danaina</taxon>
        <taxon>Danaus</taxon>
        <taxon>Anosia</taxon>
    </lineage>
</organism>
<dbReference type="EMBL" id="CAKASE010000044">
    <property type="protein sequence ID" value="CAG9559816.1"/>
    <property type="molecule type" value="Genomic_DNA"/>
</dbReference>
<sequence length="71" mass="7665">MCFAQLVSTWGREGVGSGVGVNLRACVSYRRVRVRARRSVHSGRRSEINCAGHSLSIPPPPGRSPAPRNPP</sequence>
<gene>
    <name evidence="2" type="ORF">DCHRY22_LOCUS1604</name>
</gene>